<gene>
    <name evidence="2" type="primary">tnpA</name>
    <name evidence="2" type="ORF">MKZ47_17895</name>
</gene>
<dbReference type="Gene3D" id="3.30.70.1290">
    <property type="entry name" value="Transposase IS200-like"/>
    <property type="match status" value="1"/>
</dbReference>
<evidence type="ECO:0000259" key="1">
    <source>
        <dbReference type="SMART" id="SM01321"/>
    </source>
</evidence>
<proteinExistence type="predicted"/>
<accession>A0ABT6U432</accession>
<dbReference type="NCBIfam" id="NF033573">
    <property type="entry name" value="transpos_IS200"/>
    <property type="match status" value="1"/>
</dbReference>
<sequence length="143" mass="16834">MEYETKSHCKYLIALHLILVVKYRKPLLNGNLGEFVRKTVFDASLSSDFRIEEIEIDKDHIHMLITIGTRYSIGQYARRIKQATTTKIWKSFPYLKNQFWKEKTFWSDGYFVCSVRNASAEIIRKIYSRVGVTPIHPRDITSL</sequence>
<dbReference type="Proteomes" id="UP001156974">
    <property type="component" value="Unassembled WGS sequence"/>
</dbReference>
<dbReference type="EMBL" id="JAKUMG010000014">
    <property type="protein sequence ID" value="MDI4670944.1"/>
    <property type="molecule type" value="Genomic_DNA"/>
</dbReference>
<dbReference type="Pfam" id="PF01797">
    <property type="entry name" value="Y1_Tnp"/>
    <property type="match status" value="1"/>
</dbReference>
<dbReference type="InterPro" id="IPR036515">
    <property type="entry name" value="Transposase_17_sf"/>
</dbReference>
<name>A0ABT6U432_9GAMM</name>
<dbReference type="PANTHER" id="PTHR33360:SF2">
    <property type="entry name" value="TRANSPOSASE FOR INSERTION SEQUENCE ELEMENT IS200"/>
    <property type="match status" value="1"/>
</dbReference>
<dbReference type="RefSeq" id="WP_282658939.1">
    <property type="nucleotide sequence ID" value="NZ_JAKUMG010000014.1"/>
</dbReference>
<feature type="domain" description="Transposase IS200-like" evidence="1">
    <location>
        <begin position="10"/>
        <end position="129"/>
    </location>
</feature>
<comment type="caution">
    <text evidence="2">The sequence shown here is derived from an EMBL/GenBank/DDBJ whole genome shotgun (WGS) entry which is preliminary data.</text>
</comment>
<reference evidence="2 3" key="1">
    <citation type="submission" date="2022-02" db="EMBL/GenBank/DDBJ databases">
        <title>Genome analysis of Beneficial Microorganisms for Coral consortium from Pocillopora damicornis.</title>
        <authorList>
            <person name="Rosado P.M."/>
            <person name="Cardoso P.M."/>
            <person name="Rosado J.G."/>
            <person name="Schultz J."/>
            <person name="Rocha U."/>
            <person name="Costa T.K."/>
            <person name="Peixoto R.S."/>
        </authorList>
    </citation>
    <scope>NUCLEOTIDE SEQUENCE [LARGE SCALE GENOMIC DNA]</scope>
    <source>
        <strain evidence="2 3">BMC5</strain>
    </source>
</reference>
<keyword evidence="3" id="KW-1185">Reference proteome</keyword>
<dbReference type="SUPFAM" id="SSF143422">
    <property type="entry name" value="Transposase IS200-like"/>
    <property type="match status" value="1"/>
</dbReference>
<evidence type="ECO:0000313" key="3">
    <source>
        <dbReference type="Proteomes" id="UP001156974"/>
    </source>
</evidence>
<dbReference type="SMART" id="SM01321">
    <property type="entry name" value="Y1_Tnp"/>
    <property type="match status" value="1"/>
</dbReference>
<evidence type="ECO:0000313" key="2">
    <source>
        <dbReference type="EMBL" id="MDI4670944.1"/>
    </source>
</evidence>
<organism evidence="2 3">
    <name type="scientific">Pseudoalteromonas shioyasakiensis</name>
    <dbReference type="NCBI Taxonomy" id="1190813"/>
    <lineage>
        <taxon>Bacteria</taxon>
        <taxon>Pseudomonadati</taxon>
        <taxon>Pseudomonadota</taxon>
        <taxon>Gammaproteobacteria</taxon>
        <taxon>Alteromonadales</taxon>
        <taxon>Pseudoalteromonadaceae</taxon>
        <taxon>Pseudoalteromonas</taxon>
    </lineage>
</organism>
<protein>
    <submittedName>
        <fullName evidence="2">IS200/IS605 family transposase</fullName>
    </submittedName>
</protein>
<dbReference type="InterPro" id="IPR002686">
    <property type="entry name" value="Transposase_17"/>
</dbReference>
<dbReference type="PANTHER" id="PTHR33360">
    <property type="entry name" value="TRANSPOSASE FOR INSERTION SEQUENCE ELEMENT IS200"/>
    <property type="match status" value="1"/>
</dbReference>